<dbReference type="GO" id="GO:0016020">
    <property type="term" value="C:membrane"/>
    <property type="evidence" value="ECO:0007669"/>
    <property type="project" value="UniProtKB-SubCell"/>
</dbReference>
<evidence type="ECO:0000313" key="8">
    <source>
        <dbReference type="EMBL" id="EOO04045.1"/>
    </source>
</evidence>
<dbReference type="RefSeq" id="XP_007911233.1">
    <property type="nucleotide sequence ID" value="XM_007913042.1"/>
</dbReference>
<dbReference type="Gene3D" id="1.20.1250.20">
    <property type="entry name" value="MFS general substrate transporter like domains"/>
    <property type="match status" value="2"/>
</dbReference>
<dbReference type="InterPro" id="IPR036259">
    <property type="entry name" value="MFS_trans_sf"/>
</dbReference>
<dbReference type="EMBL" id="KB932806">
    <property type="protein sequence ID" value="EOO04045.1"/>
    <property type="molecule type" value="Genomic_DNA"/>
</dbReference>
<keyword evidence="5 6" id="KW-0472">Membrane</keyword>
<dbReference type="GO" id="GO:0022857">
    <property type="term" value="F:transmembrane transporter activity"/>
    <property type="evidence" value="ECO:0007669"/>
    <property type="project" value="InterPro"/>
</dbReference>
<protein>
    <submittedName>
        <fullName evidence="8">Putative nicotinamide mononucleotide permease protein</fullName>
    </submittedName>
</protein>
<evidence type="ECO:0000256" key="6">
    <source>
        <dbReference type="SAM" id="Phobius"/>
    </source>
</evidence>
<feature type="transmembrane region" description="Helical" evidence="6">
    <location>
        <begin position="320"/>
        <end position="339"/>
    </location>
</feature>
<keyword evidence="2" id="KW-0813">Transport</keyword>
<evidence type="ECO:0000259" key="7">
    <source>
        <dbReference type="PROSITE" id="PS50850"/>
    </source>
</evidence>
<dbReference type="InterPro" id="IPR020846">
    <property type="entry name" value="MFS_dom"/>
</dbReference>
<gene>
    <name evidence="8" type="ORF">UCRPA7_446</name>
</gene>
<feature type="transmembrane region" description="Helical" evidence="6">
    <location>
        <begin position="289"/>
        <end position="308"/>
    </location>
</feature>
<feature type="transmembrane region" description="Helical" evidence="6">
    <location>
        <begin position="185"/>
        <end position="205"/>
    </location>
</feature>
<feature type="domain" description="Major facilitator superfamily (MFS) profile" evidence="7">
    <location>
        <begin position="56"/>
        <end position="464"/>
    </location>
</feature>
<dbReference type="AlphaFoldDB" id="R8BXJ0"/>
<evidence type="ECO:0000256" key="5">
    <source>
        <dbReference type="ARBA" id="ARBA00023136"/>
    </source>
</evidence>
<sequence length="494" mass="54309">MEKVDAMRTSLDQLENVKQGDKQTQELAMPARLAALDDAEYQALGRKATLKMDLTIMPILVIMYILNYLDRQNIASAKLANITDDLNLSAVDYQTAVSILFCGYILMQVPSNMIVGKIKWPGVYICMGMAAWGIISALMAVVHSFVGLLMARIFLGCVEAIFFPGALYFLSLFYNRKQFAFRTAILYSGSQLGNAFGGLFAIGILKLDGRSGLQGWRWLFLVEGVLTTGLSIVFAFILPNSNKKILGLSSIECEWVQWNYASDQRQEDNSEETSALRGLVMALQDPKTWLLMGILYSDYIVGTLANFFPSVVAGLGFGTTKTYLLTAPPFILCVFTMLVNGFHSDRKQERFWHIVSPLIVTLVANIIALSSLNTAARYVAMMLMPASFYSAAIVVLSWITGSLSQPANKRASAIAFINAMCNTPNIWGSYLYYGSPRYVTAFAVCVAATGLAIAFAVATKIHLSRLNAKMDRGESLGKHGPTEAQIAGGFRYIL</sequence>
<keyword evidence="4 6" id="KW-1133">Transmembrane helix</keyword>
<feature type="transmembrane region" description="Helical" evidence="6">
    <location>
        <begin position="411"/>
        <end position="433"/>
    </location>
</feature>
<dbReference type="KEGG" id="tmn:UCRPA7_446"/>
<feature type="transmembrane region" description="Helical" evidence="6">
    <location>
        <begin position="149"/>
        <end position="173"/>
    </location>
</feature>
<dbReference type="GeneID" id="19324913"/>
<keyword evidence="9" id="KW-1185">Reference proteome</keyword>
<evidence type="ECO:0000256" key="2">
    <source>
        <dbReference type="ARBA" id="ARBA00022448"/>
    </source>
</evidence>
<dbReference type="FunFam" id="1.20.1250.20:FF:000013">
    <property type="entry name" value="MFS general substrate transporter"/>
    <property type="match status" value="1"/>
</dbReference>
<comment type="subcellular location">
    <subcellularLocation>
        <location evidence="1">Membrane</location>
        <topology evidence="1">Multi-pass membrane protein</topology>
    </subcellularLocation>
</comment>
<name>R8BXJ0_PHAM7</name>
<accession>R8BXJ0</accession>
<keyword evidence="3 6" id="KW-0812">Transmembrane</keyword>
<dbReference type="Pfam" id="PF07690">
    <property type="entry name" value="MFS_1"/>
    <property type="match status" value="1"/>
</dbReference>
<evidence type="ECO:0000256" key="1">
    <source>
        <dbReference type="ARBA" id="ARBA00004141"/>
    </source>
</evidence>
<proteinExistence type="predicted"/>
<feature type="transmembrane region" description="Helical" evidence="6">
    <location>
        <begin position="217"/>
        <end position="238"/>
    </location>
</feature>
<evidence type="ECO:0000256" key="3">
    <source>
        <dbReference type="ARBA" id="ARBA00022692"/>
    </source>
</evidence>
<organism evidence="8 9">
    <name type="scientific">Phaeoacremonium minimum (strain UCR-PA7)</name>
    <name type="common">Esca disease fungus</name>
    <name type="synonym">Togninia minima</name>
    <dbReference type="NCBI Taxonomy" id="1286976"/>
    <lineage>
        <taxon>Eukaryota</taxon>
        <taxon>Fungi</taxon>
        <taxon>Dikarya</taxon>
        <taxon>Ascomycota</taxon>
        <taxon>Pezizomycotina</taxon>
        <taxon>Sordariomycetes</taxon>
        <taxon>Sordariomycetidae</taxon>
        <taxon>Togniniales</taxon>
        <taxon>Togniniaceae</taxon>
        <taxon>Phaeoacremonium</taxon>
    </lineage>
</organism>
<feature type="transmembrane region" description="Helical" evidence="6">
    <location>
        <begin position="93"/>
        <end position="110"/>
    </location>
</feature>
<feature type="transmembrane region" description="Helical" evidence="6">
    <location>
        <begin position="351"/>
        <end position="372"/>
    </location>
</feature>
<feature type="transmembrane region" description="Helical" evidence="6">
    <location>
        <begin position="52"/>
        <end position="69"/>
    </location>
</feature>
<dbReference type="InterPro" id="IPR011701">
    <property type="entry name" value="MFS"/>
</dbReference>
<feature type="transmembrane region" description="Helical" evidence="6">
    <location>
        <begin position="378"/>
        <end position="399"/>
    </location>
</feature>
<dbReference type="HOGENOM" id="CLU_001265_0_6_1"/>
<reference evidence="9" key="1">
    <citation type="journal article" date="2013" name="Genome Announc.">
        <title>Draft genome sequence of the ascomycete Phaeoacremonium aleophilum strain UCR-PA7, a causal agent of the esca disease complex in grapevines.</title>
        <authorList>
            <person name="Blanco-Ulate B."/>
            <person name="Rolshausen P."/>
            <person name="Cantu D."/>
        </authorList>
    </citation>
    <scope>NUCLEOTIDE SEQUENCE [LARGE SCALE GENOMIC DNA]</scope>
    <source>
        <strain evidence="9">UCR-PA7</strain>
    </source>
</reference>
<dbReference type="eggNOG" id="KOG2533">
    <property type="taxonomic scope" value="Eukaryota"/>
</dbReference>
<dbReference type="PANTHER" id="PTHR43791">
    <property type="entry name" value="PERMEASE-RELATED"/>
    <property type="match status" value="1"/>
</dbReference>
<feature type="transmembrane region" description="Helical" evidence="6">
    <location>
        <begin position="122"/>
        <end position="143"/>
    </location>
</feature>
<dbReference type="PANTHER" id="PTHR43791:SF23">
    <property type="entry name" value="MAJOR FACILITATOR SUPERFAMILY (MFS) PROFILE DOMAIN-CONTAINING PROTEIN"/>
    <property type="match status" value="1"/>
</dbReference>
<evidence type="ECO:0000256" key="4">
    <source>
        <dbReference type="ARBA" id="ARBA00022989"/>
    </source>
</evidence>
<dbReference type="OrthoDB" id="2250022at2759"/>
<feature type="transmembrane region" description="Helical" evidence="6">
    <location>
        <begin position="439"/>
        <end position="463"/>
    </location>
</feature>
<evidence type="ECO:0000313" key="9">
    <source>
        <dbReference type="Proteomes" id="UP000014074"/>
    </source>
</evidence>
<dbReference type="PROSITE" id="PS50850">
    <property type="entry name" value="MFS"/>
    <property type="match status" value="1"/>
</dbReference>
<dbReference type="SUPFAM" id="SSF103473">
    <property type="entry name" value="MFS general substrate transporter"/>
    <property type="match status" value="1"/>
</dbReference>
<dbReference type="Proteomes" id="UP000014074">
    <property type="component" value="Unassembled WGS sequence"/>
</dbReference>
<dbReference type="FunFam" id="1.20.1250.20:FF:000057">
    <property type="entry name" value="MFS general substrate transporter"/>
    <property type="match status" value="1"/>
</dbReference>